<dbReference type="Proteomes" id="UP001303046">
    <property type="component" value="Unassembled WGS sequence"/>
</dbReference>
<name>A0ABR1EAP9_NECAM</name>
<dbReference type="EMBL" id="JAVFWL010000005">
    <property type="protein sequence ID" value="KAK6759091.1"/>
    <property type="molecule type" value="Genomic_DNA"/>
</dbReference>
<reference evidence="1 2" key="1">
    <citation type="submission" date="2023-08" db="EMBL/GenBank/DDBJ databases">
        <title>A Necator americanus chromosomal reference genome.</title>
        <authorList>
            <person name="Ilik V."/>
            <person name="Petrzelkova K.J."/>
            <person name="Pardy F."/>
            <person name="Fuh T."/>
            <person name="Niatou-Singa F.S."/>
            <person name="Gouil Q."/>
            <person name="Baker L."/>
            <person name="Ritchie M.E."/>
            <person name="Jex A.R."/>
            <person name="Gazzola D."/>
            <person name="Li H."/>
            <person name="Toshio Fujiwara R."/>
            <person name="Zhan B."/>
            <person name="Aroian R.V."/>
            <person name="Pafco B."/>
            <person name="Schwarz E.M."/>
        </authorList>
    </citation>
    <scope>NUCLEOTIDE SEQUENCE [LARGE SCALE GENOMIC DNA]</scope>
    <source>
        <strain evidence="1 2">Aroian</strain>
        <tissue evidence="1">Whole animal</tissue>
    </source>
</reference>
<protein>
    <submittedName>
        <fullName evidence="1">Uncharacterized protein</fullName>
    </submittedName>
</protein>
<evidence type="ECO:0000313" key="2">
    <source>
        <dbReference type="Proteomes" id="UP001303046"/>
    </source>
</evidence>
<sequence length="140" mass="15619">MIKQKWKPALDEFSCEPDERPHFELLVFVKVAASVSASGGWVWPSGNPTEQEYDESKWWDRALKMRVRGQGYTCVHKAQQLARYAGQCDEAWQGARKKQGIVAHNLRGELEKIVDAKGHSASIGTLDDTISLAGFGTTIN</sequence>
<evidence type="ECO:0000313" key="1">
    <source>
        <dbReference type="EMBL" id="KAK6759091.1"/>
    </source>
</evidence>
<gene>
    <name evidence="1" type="primary">Necator_chrV.g21150</name>
    <name evidence="1" type="ORF">RB195_016357</name>
</gene>
<keyword evidence="2" id="KW-1185">Reference proteome</keyword>
<proteinExistence type="predicted"/>
<comment type="caution">
    <text evidence="1">The sequence shown here is derived from an EMBL/GenBank/DDBJ whole genome shotgun (WGS) entry which is preliminary data.</text>
</comment>
<accession>A0ABR1EAP9</accession>
<organism evidence="1 2">
    <name type="scientific">Necator americanus</name>
    <name type="common">Human hookworm</name>
    <dbReference type="NCBI Taxonomy" id="51031"/>
    <lineage>
        <taxon>Eukaryota</taxon>
        <taxon>Metazoa</taxon>
        <taxon>Ecdysozoa</taxon>
        <taxon>Nematoda</taxon>
        <taxon>Chromadorea</taxon>
        <taxon>Rhabditida</taxon>
        <taxon>Rhabditina</taxon>
        <taxon>Rhabditomorpha</taxon>
        <taxon>Strongyloidea</taxon>
        <taxon>Ancylostomatidae</taxon>
        <taxon>Bunostominae</taxon>
        <taxon>Necator</taxon>
    </lineage>
</organism>